<evidence type="ECO:0000313" key="2">
    <source>
        <dbReference type="EMBL" id="GEO16317.1"/>
    </source>
</evidence>
<dbReference type="InterPro" id="IPR010486">
    <property type="entry name" value="HNS-dep_expression_A/B"/>
</dbReference>
<evidence type="ECO:0000256" key="1">
    <source>
        <dbReference type="SAM" id="SignalP"/>
    </source>
</evidence>
<proteinExistence type="predicted"/>
<protein>
    <recommendedName>
        <fullName evidence="4">HdeA/HdeB family protein</fullName>
    </recommendedName>
</protein>
<dbReference type="OrthoDB" id="8020410at2"/>
<feature type="chain" id="PRO_5021900556" description="HdeA/HdeB family protein" evidence="1">
    <location>
        <begin position="22"/>
        <end position="117"/>
    </location>
</feature>
<name>A0A512BWT2_9HYPH</name>
<comment type="caution">
    <text evidence="2">The sequence shown here is derived from an EMBL/GenBank/DDBJ whole genome shotgun (WGS) entry which is preliminary data.</text>
</comment>
<evidence type="ECO:0000313" key="3">
    <source>
        <dbReference type="Proteomes" id="UP000321085"/>
    </source>
</evidence>
<keyword evidence="3" id="KW-1185">Reference proteome</keyword>
<dbReference type="Proteomes" id="UP000321085">
    <property type="component" value="Unassembled WGS sequence"/>
</dbReference>
<accession>A0A512BWT2</accession>
<organism evidence="2 3">
    <name type="scientific">Microvirga aerophila</name>
    <dbReference type="NCBI Taxonomy" id="670291"/>
    <lineage>
        <taxon>Bacteria</taxon>
        <taxon>Pseudomonadati</taxon>
        <taxon>Pseudomonadota</taxon>
        <taxon>Alphaproteobacteria</taxon>
        <taxon>Hyphomicrobiales</taxon>
        <taxon>Methylobacteriaceae</taxon>
        <taxon>Microvirga</taxon>
    </lineage>
</organism>
<sequence>MRHGTLLAAALMVTAAFGAKAQTATPLSSYADAKGRIDVQKLTCEQLAGTYQEDADLLMTWYSGWYNGLAKKHMINVKRGKDLEHQVIVYCKENRDKKVIQALDVIFKQEREDSASR</sequence>
<evidence type="ECO:0008006" key="4">
    <source>
        <dbReference type="Google" id="ProtNLM"/>
    </source>
</evidence>
<feature type="signal peptide" evidence="1">
    <location>
        <begin position="1"/>
        <end position="21"/>
    </location>
</feature>
<dbReference type="AlphaFoldDB" id="A0A512BWT2"/>
<dbReference type="Pfam" id="PF06411">
    <property type="entry name" value="HdeA"/>
    <property type="match status" value="1"/>
</dbReference>
<reference evidence="2 3" key="1">
    <citation type="submission" date="2019-07" db="EMBL/GenBank/DDBJ databases">
        <title>Whole genome shotgun sequence of Microvirga aerophila NBRC 106136.</title>
        <authorList>
            <person name="Hosoyama A."/>
            <person name="Uohara A."/>
            <person name="Ohji S."/>
            <person name="Ichikawa N."/>
        </authorList>
    </citation>
    <scope>NUCLEOTIDE SEQUENCE [LARGE SCALE GENOMIC DNA]</scope>
    <source>
        <strain evidence="2 3">NBRC 106136</strain>
    </source>
</reference>
<dbReference type="RefSeq" id="WP_114188124.1">
    <property type="nucleotide sequence ID" value="NZ_BJYU01000061.1"/>
</dbReference>
<dbReference type="EMBL" id="BJYU01000061">
    <property type="protein sequence ID" value="GEO16317.1"/>
    <property type="molecule type" value="Genomic_DNA"/>
</dbReference>
<gene>
    <name evidence="2" type="ORF">MAE02_40130</name>
</gene>
<keyword evidence="1" id="KW-0732">Signal</keyword>